<evidence type="ECO:0000313" key="2">
    <source>
        <dbReference type="EMBL" id="ABD42833.1"/>
    </source>
</evidence>
<dbReference type="RefSeq" id="WP_011450078.1">
    <property type="nucleotide sequence ID" value="NC_007796.1"/>
</dbReference>
<name>Q2FUP1_METHJ</name>
<dbReference type="eggNOG" id="ENOG502N566">
    <property type="taxonomic scope" value="Archaea"/>
</dbReference>
<organism evidence="2 3">
    <name type="scientific">Methanospirillum hungatei JF-1 (strain ATCC 27890 / DSM 864 / NBRC 100397 / JF-1)</name>
    <dbReference type="NCBI Taxonomy" id="323259"/>
    <lineage>
        <taxon>Archaea</taxon>
        <taxon>Methanobacteriati</taxon>
        <taxon>Methanobacteriota</taxon>
        <taxon>Stenosarchaea group</taxon>
        <taxon>Methanomicrobia</taxon>
        <taxon>Methanomicrobiales</taxon>
        <taxon>Methanospirillaceae</taxon>
        <taxon>Methanospirillum</taxon>
    </lineage>
</organism>
<keyword evidence="3" id="KW-1185">Reference proteome</keyword>
<dbReference type="InterPro" id="IPR012547">
    <property type="entry name" value="PDDEXK_9"/>
</dbReference>
<dbReference type="AlphaFoldDB" id="Q2FUP1"/>
<dbReference type="EMBL" id="CP000254">
    <property type="protein sequence ID" value="ABD42833.1"/>
    <property type="molecule type" value="Genomic_DNA"/>
</dbReference>
<dbReference type="PANTHER" id="PTHR34825">
    <property type="entry name" value="CONSERVED PROTEIN, WITH A WEAK D-GALACTARATE DEHYDRATASE/ALTRONATE HYDROLASE DOMAIN"/>
    <property type="match status" value="1"/>
</dbReference>
<dbReference type="GeneID" id="3924030"/>
<evidence type="ECO:0000259" key="1">
    <source>
        <dbReference type="Pfam" id="PF09820"/>
    </source>
</evidence>
<dbReference type="InParanoid" id="Q2FUP1"/>
<dbReference type="KEGG" id="mhu:Mhun_3150"/>
<dbReference type="InterPro" id="IPR018631">
    <property type="entry name" value="AAA-ATPase-like_dom"/>
</dbReference>
<proteinExistence type="predicted"/>
<dbReference type="STRING" id="323259.Mhun_3150"/>
<dbReference type="Pfam" id="PF09820">
    <property type="entry name" value="AAA-ATPase_like"/>
    <property type="match status" value="1"/>
</dbReference>
<accession>Q2FUP1</accession>
<dbReference type="PANTHER" id="PTHR34825:SF1">
    <property type="entry name" value="AAA-ATPASE-LIKE DOMAIN-CONTAINING PROTEIN"/>
    <property type="match status" value="1"/>
</dbReference>
<sequence>MSSDKLPIGIQSFTEIRTRGYAYVDKTAFVASLVDSGKYYFLSRPRRFGKSLFVDTLDCAFSGKKELFHGLYLSQPEVCWDFETLYPILRVDFSGSALRSTIDLEQWFDRLLTRWEARFDLHKTEGSPGERLISLISMIVERLDNQVVILIDEYDKPILDNLGDPALSTRMRDILKDFYGAIKPLDNYLKFVFLTGVSKFAKTGIFSGLNNLNDITMDRSYSPICGYTEMDLSRTFRSWMSRFNQDDVRRWYNGYSWVGESVYNPFDILLLFSKGEFKSYWFETGTPSFLIKLLSENPRSLPVLDSFLASEELLGSFLIEKILPETLLFQTGYLTIKGESRVGEKLFYSVGFPNLEVKSAFSSLMLSILGGSADISMNQIGLDSILNAGDPNRLRDVFHSFFASIPHDWYRKNKLSGFEGYYASIVYAYFASLGYEVIPEDTTNKGRINLTVMTRTGIWIFEFKVQRSEGCKDQGPLAQIRERGYAEKYRADGRKVYEIGIVFDPESRNIVTWEVG</sequence>
<dbReference type="Proteomes" id="UP000001941">
    <property type="component" value="Chromosome"/>
</dbReference>
<gene>
    <name evidence="2" type="ordered locus">Mhun_3150</name>
</gene>
<dbReference type="HOGENOM" id="CLU_021114_0_0_2"/>
<dbReference type="Pfam" id="PF08011">
    <property type="entry name" value="PDDEXK_9"/>
    <property type="match status" value="1"/>
</dbReference>
<feature type="domain" description="AAA-ATPase-like" evidence="1">
    <location>
        <begin position="7"/>
        <end position="206"/>
    </location>
</feature>
<protein>
    <recommendedName>
        <fullName evidence="1">AAA-ATPase-like domain-containing protein</fullName>
    </recommendedName>
</protein>
<evidence type="ECO:0000313" key="3">
    <source>
        <dbReference type="Proteomes" id="UP000001941"/>
    </source>
</evidence>
<reference evidence="3" key="1">
    <citation type="journal article" date="2016" name="Stand. Genomic Sci.">
        <title>Complete genome sequence of Methanospirillum hungatei type strain JF1.</title>
        <authorList>
            <person name="Gunsalus R.P."/>
            <person name="Cook L.E."/>
            <person name="Crable B."/>
            <person name="Rohlin L."/>
            <person name="McDonald E."/>
            <person name="Mouttaki H."/>
            <person name="Sieber J.R."/>
            <person name="Poweleit N."/>
            <person name="Zhou H."/>
            <person name="Lapidus A.L."/>
            <person name="Daligault H.E."/>
            <person name="Land M."/>
            <person name="Gilna P."/>
            <person name="Ivanova N."/>
            <person name="Kyrpides N."/>
            <person name="Culley D.E."/>
            <person name="McInerney M.J."/>
        </authorList>
    </citation>
    <scope>NUCLEOTIDE SEQUENCE [LARGE SCALE GENOMIC DNA]</scope>
    <source>
        <strain evidence="3">ATCC 27890 / DSM 864 / NBRC 100397 / JF-1</strain>
    </source>
</reference>
<dbReference type="OrthoDB" id="132045at2157"/>
<dbReference type="EnsemblBacteria" id="ABD42833">
    <property type="protein sequence ID" value="ABD42833"/>
    <property type="gene ID" value="Mhun_3150"/>
</dbReference>